<evidence type="ECO:0000259" key="9">
    <source>
        <dbReference type="Pfam" id="PF02879"/>
    </source>
</evidence>
<evidence type="ECO:0000259" key="10">
    <source>
        <dbReference type="Pfam" id="PF02880"/>
    </source>
</evidence>
<proteinExistence type="inferred from homology"/>
<dbReference type="Pfam" id="PF02879">
    <property type="entry name" value="PGM_PMM_II"/>
    <property type="match status" value="1"/>
</dbReference>
<name>A0ABT9JTA9_9PROT</name>
<dbReference type="InterPro" id="IPR005845">
    <property type="entry name" value="A-D-PHexomutase_a/b/a-II"/>
</dbReference>
<dbReference type="PROSITE" id="PS00710">
    <property type="entry name" value="PGM_PMM"/>
    <property type="match status" value="1"/>
</dbReference>
<dbReference type="InterPro" id="IPR036900">
    <property type="entry name" value="A-D-PHexomutase_C_sf"/>
</dbReference>
<sequence length="470" mass="51372">MESSGVAFGTSGARGLVSAMTDEVCSAYTHAFMSTMRRQGFDFKQVAIAIDLRPSSPRIADACANLLRKLGIDVIFCGAIPTPALALFSQQLQIPGLMVTGSHIPFDRNGLKFYRPNGEISKADEAMMLSCDVPLCPKQAPSAGLPVEDLSAKLGYMQRYKDLLGRQSLLGLRLALYQHSSVGRDLMLQLFTDLGAEVICLERSDTFVPIDTEAVSERDVKRGLQWARNYQVDAIVSTDGDGDRPLLSDEKGRWLRGDIVGLMTARALNIPHLAVPVSCNSAIETSGFFQTVLRTRIGSPYVISGMEALQQQGASQVAGFEANGGFLLGSYLADFPALKPLPTRDALLPVIVLLAQIRLQNKPLSTMVSDLPSRFTASDRVQDFPSNKSLALIAHWTSNPEQIIEIFKLNDQITKLDSTDGLRVSLTSERVLHLRPSGNAPEFRCYVEASSQKDAYQFLSHVMLQLADCI</sequence>
<dbReference type="Gene3D" id="3.40.120.10">
    <property type="entry name" value="Alpha-D-Glucose-1,6-Bisphosphate, subunit A, domain 3"/>
    <property type="match status" value="3"/>
</dbReference>
<evidence type="ECO:0000256" key="3">
    <source>
        <dbReference type="ARBA" id="ARBA00022553"/>
    </source>
</evidence>
<accession>A0ABT9JTA9</accession>
<reference evidence="12" key="1">
    <citation type="journal article" date="2019" name="Int. J. Syst. Evol. Microbiol.">
        <title>The Global Catalogue of Microorganisms (GCM) 10K type strain sequencing project: providing services to taxonomists for standard genome sequencing and annotation.</title>
        <authorList>
            <consortium name="The Broad Institute Genomics Platform"/>
            <consortium name="The Broad Institute Genome Sequencing Center for Infectious Disease"/>
            <person name="Wu L."/>
            <person name="Ma J."/>
        </authorList>
    </citation>
    <scope>NUCLEOTIDE SEQUENCE [LARGE SCALE GENOMIC DNA]</scope>
    <source>
        <strain evidence="12">VKM B-3159</strain>
    </source>
</reference>
<dbReference type="RefSeq" id="WP_306389532.1">
    <property type="nucleotide sequence ID" value="NZ_JAVCAP010000014.1"/>
</dbReference>
<evidence type="ECO:0000256" key="5">
    <source>
        <dbReference type="ARBA" id="ARBA00022842"/>
    </source>
</evidence>
<evidence type="ECO:0000256" key="7">
    <source>
        <dbReference type="RuleBase" id="RU004326"/>
    </source>
</evidence>
<evidence type="ECO:0000256" key="4">
    <source>
        <dbReference type="ARBA" id="ARBA00022723"/>
    </source>
</evidence>
<dbReference type="InterPro" id="IPR005844">
    <property type="entry name" value="A-D-PHexomutase_a/b/a-I"/>
</dbReference>
<dbReference type="CDD" id="cd03088">
    <property type="entry name" value="ManB"/>
    <property type="match status" value="1"/>
</dbReference>
<feature type="domain" description="Alpha-D-phosphohexomutase alpha/beta/alpha" evidence="8">
    <location>
        <begin position="7"/>
        <end position="123"/>
    </location>
</feature>
<feature type="domain" description="Alpha-D-phosphohexomutase alpha/beta/alpha" evidence="9">
    <location>
        <begin position="156"/>
        <end position="252"/>
    </location>
</feature>
<evidence type="ECO:0000313" key="12">
    <source>
        <dbReference type="Proteomes" id="UP001225906"/>
    </source>
</evidence>
<dbReference type="InterPro" id="IPR050060">
    <property type="entry name" value="Phosphoglucosamine_mutase"/>
</dbReference>
<evidence type="ECO:0000313" key="11">
    <source>
        <dbReference type="EMBL" id="MDP8567770.1"/>
    </source>
</evidence>
<dbReference type="EMBL" id="JAVCAP010000014">
    <property type="protein sequence ID" value="MDP8567770.1"/>
    <property type="molecule type" value="Genomic_DNA"/>
</dbReference>
<comment type="cofactor">
    <cofactor evidence="1">
        <name>Mg(2+)</name>
        <dbReference type="ChEBI" id="CHEBI:18420"/>
    </cofactor>
</comment>
<dbReference type="Gene3D" id="3.30.310.50">
    <property type="entry name" value="Alpha-D-phosphohexomutase, C-terminal domain"/>
    <property type="match status" value="1"/>
</dbReference>
<keyword evidence="6" id="KW-0413">Isomerase</keyword>
<keyword evidence="5 7" id="KW-0460">Magnesium</keyword>
<dbReference type="InterPro" id="IPR005846">
    <property type="entry name" value="A-D-PHexomutase_a/b/a-III"/>
</dbReference>
<evidence type="ECO:0000256" key="6">
    <source>
        <dbReference type="ARBA" id="ARBA00023235"/>
    </source>
</evidence>
<keyword evidence="12" id="KW-1185">Reference proteome</keyword>
<dbReference type="PANTHER" id="PTHR42946">
    <property type="entry name" value="PHOSPHOHEXOSE MUTASE"/>
    <property type="match status" value="1"/>
</dbReference>
<dbReference type="InterPro" id="IPR016055">
    <property type="entry name" value="A-D-PHexomutase_a/b/a-I/II/III"/>
</dbReference>
<comment type="similarity">
    <text evidence="2 7">Belongs to the phosphohexose mutase family.</text>
</comment>
<keyword evidence="3" id="KW-0597">Phosphoprotein</keyword>
<dbReference type="PANTHER" id="PTHR42946:SF1">
    <property type="entry name" value="PHOSPHOGLUCOMUTASE (ALPHA-D-GLUCOSE-1,6-BISPHOSPHATE-DEPENDENT)"/>
    <property type="match status" value="1"/>
</dbReference>
<evidence type="ECO:0000256" key="2">
    <source>
        <dbReference type="ARBA" id="ARBA00010231"/>
    </source>
</evidence>
<dbReference type="Proteomes" id="UP001225906">
    <property type="component" value="Unassembled WGS sequence"/>
</dbReference>
<protein>
    <submittedName>
        <fullName evidence="11">Phosphomannomutase</fullName>
    </submittedName>
</protein>
<comment type="caution">
    <text evidence="11">The sequence shown here is derived from an EMBL/GenBank/DDBJ whole genome shotgun (WGS) entry which is preliminary data.</text>
</comment>
<feature type="domain" description="Alpha-D-phosphohexomutase alpha/beta/alpha" evidence="10">
    <location>
        <begin position="273"/>
        <end position="374"/>
    </location>
</feature>
<keyword evidence="4 7" id="KW-0479">Metal-binding</keyword>
<dbReference type="Pfam" id="PF02878">
    <property type="entry name" value="PGM_PMM_I"/>
    <property type="match status" value="1"/>
</dbReference>
<dbReference type="Pfam" id="PF02880">
    <property type="entry name" value="PGM_PMM_III"/>
    <property type="match status" value="1"/>
</dbReference>
<dbReference type="SUPFAM" id="SSF55957">
    <property type="entry name" value="Phosphoglucomutase, C-terminal domain"/>
    <property type="match status" value="1"/>
</dbReference>
<gene>
    <name evidence="11" type="ORF">Q9291_07900</name>
</gene>
<dbReference type="SUPFAM" id="SSF53738">
    <property type="entry name" value="Phosphoglucomutase, first 3 domains"/>
    <property type="match status" value="3"/>
</dbReference>
<dbReference type="InterPro" id="IPR016066">
    <property type="entry name" value="A-D-PHexomutase_CS"/>
</dbReference>
<evidence type="ECO:0000259" key="8">
    <source>
        <dbReference type="Pfam" id="PF02878"/>
    </source>
</evidence>
<evidence type="ECO:0000256" key="1">
    <source>
        <dbReference type="ARBA" id="ARBA00001946"/>
    </source>
</evidence>
<organism evidence="11 12">
    <name type="scientific">Methylophilus aquaticus</name>
    <dbReference type="NCBI Taxonomy" id="1971610"/>
    <lineage>
        <taxon>Bacteria</taxon>
        <taxon>Pseudomonadati</taxon>
        <taxon>Pseudomonadota</taxon>
        <taxon>Betaproteobacteria</taxon>
        <taxon>Nitrosomonadales</taxon>
        <taxon>Methylophilaceae</taxon>
        <taxon>Methylophilus</taxon>
    </lineage>
</organism>